<accession>A0A1U8ACY8</accession>
<evidence type="ECO:0000313" key="1">
    <source>
        <dbReference type="Proteomes" id="UP000189703"/>
    </source>
</evidence>
<dbReference type="AlphaFoldDB" id="A0A1U8ACY8"/>
<sequence>MEDADILAADCVVICCCCPCLIIQLIVFVLLKLPYKLAQKSQRFARRKLGKTKWRKKITGGDPYRQVLRRIVEANSSSIQVMGVPVPLNHHHRQHGCGCSMAEIDKVFEELSLQGEFGFGSFWGRKQESGNFSPKLGQDQDQKEYENVVRYHFIQVINPLKYLS</sequence>
<dbReference type="PANTHER" id="PTHR33264:SF27">
    <property type="entry name" value="TRANSMEMBRANE PROTEIN"/>
    <property type="match status" value="1"/>
</dbReference>
<organism evidence="1 2">
    <name type="scientific">Nelumbo nucifera</name>
    <name type="common">Sacred lotus</name>
    <dbReference type="NCBI Taxonomy" id="4432"/>
    <lineage>
        <taxon>Eukaryota</taxon>
        <taxon>Viridiplantae</taxon>
        <taxon>Streptophyta</taxon>
        <taxon>Embryophyta</taxon>
        <taxon>Tracheophyta</taxon>
        <taxon>Spermatophyta</taxon>
        <taxon>Magnoliopsida</taxon>
        <taxon>Proteales</taxon>
        <taxon>Nelumbonaceae</taxon>
        <taxon>Nelumbo</taxon>
    </lineage>
</organism>
<dbReference type="RefSeq" id="XP_010265345.1">
    <property type="nucleotide sequence ID" value="XM_010267043.2"/>
</dbReference>
<dbReference type="eggNOG" id="ENOG502S3KX">
    <property type="taxonomic scope" value="Eukaryota"/>
</dbReference>
<dbReference type="OrthoDB" id="1914633at2759"/>
<gene>
    <name evidence="2" type="primary">LOC104603096</name>
</gene>
<dbReference type="KEGG" id="nnu:104603096"/>
<dbReference type="GeneID" id="104603096"/>
<protein>
    <submittedName>
        <fullName evidence="2">Uncharacterized protein LOC104603096</fullName>
    </submittedName>
</protein>
<name>A0A1U8ACY8_NELNU</name>
<dbReference type="Proteomes" id="UP000189703">
    <property type="component" value="Unplaced"/>
</dbReference>
<proteinExistence type="predicted"/>
<dbReference type="PANTHER" id="PTHR33264">
    <property type="entry name" value="EXPRESSED PROTEIN"/>
    <property type="match status" value="1"/>
</dbReference>
<reference evidence="2" key="1">
    <citation type="submission" date="2025-08" db="UniProtKB">
        <authorList>
            <consortium name="RefSeq"/>
        </authorList>
    </citation>
    <scope>IDENTIFICATION</scope>
</reference>
<evidence type="ECO:0000313" key="2">
    <source>
        <dbReference type="RefSeq" id="XP_010265345.1"/>
    </source>
</evidence>
<dbReference type="OMA" id="CIVICCC"/>
<keyword evidence="1" id="KW-1185">Reference proteome</keyword>